<evidence type="ECO:0000256" key="2">
    <source>
        <dbReference type="ARBA" id="ARBA00022643"/>
    </source>
</evidence>
<proteinExistence type="inferred from homology"/>
<keyword evidence="4 5" id="KW-0560">Oxidoreductase</keyword>
<dbReference type="SUPFAM" id="SSF55469">
    <property type="entry name" value="FMN-dependent nitroreductase-like"/>
    <property type="match status" value="1"/>
</dbReference>
<dbReference type="RefSeq" id="WP_246951885.1">
    <property type="nucleotide sequence ID" value="NZ_JALKII010000005.1"/>
</dbReference>
<sequence>MSLSDPVLANDVLAQLFTEARTHVQWQDRAVSDEQLQALYELAKWGPTSMNCFPMRLKFIKSPAAKARLVPLLAEGNQAKTEAAPVTIIVASDHAFHERLPVLFPAAPAARDMFAGDQALRDATAFRNSSLQAAYLIMAVRALGLDAGPMSGFDAQKVDQEFFAGTECRTNLLINVGYGVAEKLYPRGPRPGFDEVAEIL</sequence>
<evidence type="ECO:0000256" key="3">
    <source>
        <dbReference type="ARBA" id="ARBA00022857"/>
    </source>
</evidence>
<keyword evidence="1 5" id="KW-0285">Flavoprotein</keyword>
<evidence type="ECO:0000259" key="6">
    <source>
        <dbReference type="Pfam" id="PF00881"/>
    </source>
</evidence>
<dbReference type="InterPro" id="IPR050461">
    <property type="entry name" value="Nitroreductase_HadB/RutE"/>
</dbReference>
<dbReference type="EMBL" id="JALKII010000005">
    <property type="protein sequence ID" value="MCK0537860.1"/>
    <property type="molecule type" value="Genomic_DNA"/>
</dbReference>
<dbReference type="PANTHER" id="PTHR43543">
    <property type="entry name" value="MALONIC SEMIALDEHYDE REDUCTASE RUTE-RELATED"/>
    <property type="match status" value="1"/>
</dbReference>
<evidence type="ECO:0000313" key="8">
    <source>
        <dbReference type="Proteomes" id="UP001165524"/>
    </source>
</evidence>
<dbReference type="Pfam" id="PF00881">
    <property type="entry name" value="Nitroreductase"/>
    <property type="match status" value="1"/>
</dbReference>
<keyword evidence="5" id="KW-0520">NAD</keyword>
<comment type="cofactor">
    <cofactor evidence="5">
        <name>FMN</name>
        <dbReference type="ChEBI" id="CHEBI:58210"/>
    </cofactor>
</comment>
<keyword evidence="8" id="KW-1185">Reference proteome</keyword>
<dbReference type="Gene3D" id="3.40.109.10">
    <property type="entry name" value="NADH Oxidase"/>
    <property type="match status" value="1"/>
</dbReference>
<keyword evidence="2 5" id="KW-0288">FMN</keyword>
<gene>
    <name evidence="7" type="ORF">MU846_09070</name>
</gene>
<evidence type="ECO:0000256" key="5">
    <source>
        <dbReference type="HAMAP-Rule" id="MF_01204"/>
    </source>
</evidence>
<evidence type="ECO:0000313" key="7">
    <source>
        <dbReference type="EMBL" id="MCK0537860.1"/>
    </source>
</evidence>
<dbReference type="GO" id="GO:0035527">
    <property type="term" value="F:3-hydroxypropionate dehydrogenase (NADP+) activity"/>
    <property type="evidence" value="ECO:0007669"/>
    <property type="project" value="UniProtKB-EC"/>
</dbReference>
<comment type="similarity">
    <text evidence="5">Belongs to the nitroreductase family. HadB/RutE subfamily.</text>
</comment>
<dbReference type="NCBIfam" id="NF003768">
    <property type="entry name" value="PRK05365.1"/>
    <property type="match status" value="1"/>
</dbReference>
<dbReference type="CDD" id="cd02148">
    <property type="entry name" value="RutE-like"/>
    <property type="match status" value="1"/>
</dbReference>
<protein>
    <recommendedName>
        <fullName evidence="5">Putative NADH dehydrogenase/NAD(P)H nitroreductase MU846_09070</fullName>
        <ecNumber evidence="5">1.-.-.-</ecNumber>
    </recommendedName>
</protein>
<keyword evidence="3 5" id="KW-0521">NADP</keyword>
<reference evidence="7" key="1">
    <citation type="submission" date="2022-04" db="EMBL/GenBank/DDBJ databases">
        <title>Alcanivorax sp. CY1518 draft genome sequence.</title>
        <authorList>
            <person name="Zhao G."/>
            <person name="An M."/>
        </authorList>
    </citation>
    <scope>NUCLEOTIDE SEQUENCE</scope>
    <source>
        <strain evidence="7">CY1518</strain>
    </source>
</reference>
<dbReference type="EC" id="1.-.-.-" evidence="5"/>
<dbReference type="HAMAP" id="MF_01204">
    <property type="entry name" value="Oxidoreductase_RutE_HadB"/>
    <property type="match status" value="1"/>
</dbReference>
<evidence type="ECO:0000256" key="1">
    <source>
        <dbReference type="ARBA" id="ARBA00022630"/>
    </source>
</evidence>
<comment type="caution">
    <text evidence="7">The sequence shown here is derived from an EMBL/GenBank/DDBJ whole genome shotgun (WGS) entry which is preliminary data.</text>
</comment>
<name>A0ABT0E7P1_9GAMM</name>
<accession>A0ABT0E7P1</accession>
<dbReference type="InterPro" id="IPR029479">
    <property type="entry name" value="Nitroreductase"/>
</dbReference>
<dbReference type="InterPro" id="IPR000415">
    <property type="entry name" value="Nitroreductase-like"/>
</dbReference>
<dbReference type="PANTHER" id="PTHR43543:SF1">
    <property type="entry name" value="MALONIC SEMIALDEHYDE REDUCTASE RUTE-RELATED"/>
    <property type="match status" value="1"/>
</dbReference>
<feature type="domain" description="Nitroreductase" evidence="6">
    <location>
        <begin position="27"/>
        <end position="178"/>
    </location>
</feature>
<dbReference type="InterPro" id="IPR023936">
    <property type="entry name" value="RutE-like"/>
</dbReference>
<evidence type="ECO:0000256" key="4">
    <source>
        <dbReference type="ARBA" id="ARBA00023002"/>
    </source>
</evidence>
<dbReference type="Proteomes" id="UP001165524">
    <property type="component" value="Unassembled WGS sequence"/>
</dbReference>
<organism evidence="7 8">
    <name type="scientific">Alcanivorax quisquiliarum</name>
    <dbReference type="NCBI Taxonomy" id="2933565"/>
    <lineage>
        <taxon>Bacteria</taxon>
        <taxon>Pseudomonadati</taxon>
        <taxon>Pseudomonadota</taxon>
        <taxon>Gammaproteobacteria</taxon>
        <taxon>Oceanospirillales</taxon>
        <taxon>Alcanivoracaceae</taxon>
        <taxon>Alcanivorax</taxon>
    </lineage>
</organism>